<name>A0ABS1D0K4_9PROT</name>
<dbReference type="InterPro" id="IPR027843">
    <property type="entry name" value="DUF4440"/>
</dbReference>
<protein>
    <recommendedName>
        <fullName evidence="2">DUF4440 domain-containing protein</fullName>
    </recommendedName>
</protein>
<feature type="region of interest" description="Disordered" evidence="1">
    <location>
        <begin position="1"/>
        <end position="28"/>
    </location>
</feature>
<dbReference type="Proteomes" id="UP000697995">
    <property type="component" value="Unassembled WGS sequence"/>
</dbReference>
<evidence type="ECO:0000313" key="3">
    <source>
        <dbReference type="EMBL" id="MBK1660006.1"/>
    </source>
</evidence>
<evidence type="ECO:0000313" key="4">
    <source>
        <dbReference type="Proteomes" id="UP000697995"/>
    </source>
</evidence>
<proteinExistence type="predicted"/>
<organism evidence="3 4">
    <name type="scientific">Paracraurococcus ruber</name>
    <dbReference type="NCBI Taxonomy" id="77675"/>
    <lineage>
        <taxon>Bacteria</taxon>
        <taxon>Pseudomonadati</taxon>
        <taxon>Pseudomonadota</taxon>
        <taxon>Alphaproteobacteria</taxon>
        <taxon>Acetobacterales</taxon>
        <taxon>Roseomonadaceae</taxon>
        <taxon>Paracraurococcus</taxon>
    </lineage>
</organism>
<dbReference type="Gene3D" id="3.10.450.50">
    <property type="match status" value="1"/>
</dbReference>
<dbReference type="SUPFAM" id="SSF54427">
    <property type="entry name" value="NTF2-like"/>
    <property type="match status" value="1"/>
</dbReference>
<sequence>MPARHEPGGGTALAAPRRPPAPAAPHGAGDAMRRSLACLILLLAAPPALAGPAEEARRLYAAFVAAQNAHDLGAVRALLAADRFLWVSNGLSVWGRDPAIARMMSYHAAETWRIDPVEARAVAVEASPGAAYLHVPLLLRVGPRAAPARYRILVSALCAETPEGWRIAALFTTDANPEGWPGDPVE</sequence>
<dbReference type="EMBL" id="NRSG01000139">
    <property type="protein sequence ID" value="MBK1660006.1"/>
    <property type="molecule type" value="Genomic_DNA"/>
</dbReference>
<keyword evidence="4" id="KW-1185">Reference proteome</keyword>
<dbReference type="InterPro" id="IPR032710">
    <property type="entry name" value="NTF2-like_dom_sf"/>
</dbReference>
<feature type="domain" description="DUF4440" evidence="2">
    <location>
        <begin position="57"/>
        <end position="167"/>
    </location>
</feature>
<comment type="caution">
    <text evidence="3">The sequence shown here is derived from an EMBL/GenBank/DDBJ whole genome shotgun (WGS) entry which is preliminary data.</text>
</comment>
<accession>A0ABS1D0K4</accession>
<reference evidence="3 4" key="1">
    <citation type="journal article" date="2020" name="Microorganisms">
        <title>Osmotic Adaptation and Compatible Solute Biosynthesis of Phototrophic Bacteria as Revealed from Genome Analyses.</title>
        <authorList>
            <person name="Imhoff J.F."/>
            <person name="Rahn T."/>
            <person name="Kunzel S."/>
            <person name="Keller A."/>
            <person name="Neulinger S.C."/>
        </authorList>
    </citation>
    <scope>NUCLEOTIDE SEQUENCE [LARGE SCALE GENOMIC DNA]</scope>
    <source>
        <strain evidence="3 4">DSM 15382</strain>
    </source>
</reference>
<dbReference type="Pfam" id="PF14534">
    <property type="entry name" value="DUF4440"/>
    <property type="match status" value="1"/>
</dbReference>
<gene>
    <name evidence="3" type="ORF">CKO45_17390</name>
</gene>
<evidence type="ECO:0000259" key="2">
    <source>
        <dbReference type="Pfam" id="PF14534"/>
    </source>
</evidence>
<evidence type="ECO:0000256" key="1">
    <source>
        <dbReference type="SAM" id="MobiDB-lite"/>
    </source>
</evidence>